<dbReference type="InterPro" id="IPR011766">
    <property type="entry name" value="TPP_enzyme_TPP-bd"/>
</dbReference>
<feature type="non-terminal residue" evidence="4">
    <location>
        <position position="419"/>
    </location>
</feature>
<dbReference type="SUPFAM" id="SSF52518">
    <property type="entry name" value="Thiamin diphosphate-binding fold (THDP-binding)"/>
    <property type="match status" value="1"/>
</dbReference>
<dbReference type="InterPro" id="IPR032264">
    <property type="entry name" value="MenD_middle"/>
</dbReference>
<dbReference type="InterPro" id="IPR029035">
    <property type="entry name" value="DHS-like_NAD/FAD-binding_dom"/>
</dbReference>
<dbReference type="Gene3D" id="3.40.50.1220">
    <property type="entry name" value="TPP-binding domain"/>
    <property type="match status" value="1"/>
</dbReference>
<evidence type="ECO:0000256" key="1">
    <source>
        <dbReference type="ARBA" id="ARBA00023052"/>
    </source>
</evidence>
<dbReference type="Pfam" id="PF02775">
    <property type="entry name" value="TPP_enzyme_C"/>
    <property type="match status" value="1"/>
</dbReference>
<dbReference type="SUPFAM" id="SSF52467">
    <property type="entry name" value="DHS-like NAD/FAD-binding domain"/>
    <property type="match status" value="1"/>
</dbReference>
<dbReference type="AlphaFoldDB" id="A0A0F8YYH7"/>
<dbReference type="Pfam" id="PF16582">
    <property type="entry name" value="TPP_enzyme_M_2"/>
    <property type="match status" value="1"/>
</dbReference>
<dbReference type="InterPro" id="IPR004433">
    <property type="entry name" value="MenaQ_synth_MenD"/>
</dbReference>
<dbReference type="GO" id="GO:0070204">
    <property type="term" value="F:2-succinyl-5-enolpyruvyl-6-hydroxy-3-cyclohexene-1-carboxylic-acid synthase activity"/>
    <property type="evidence" value="ECO:0007669"/>
    <property type="project" value="InterPro"/>
</dbReference>
<dbReference type="GO" id="GO:0030976">
    <property type="term" value="F:thiamine pyrophosphate binding"/>
    <property type="evidence" value="ECO:0007669"/>
    <property type="project" value="InterPro"/>
</dbReference>
<dbReference type="PANTHER" id="PTHR42916:SF1">
    <property type="entry name" value="PROTEIN PHYLLO, CHLOROPLASTIC"/>
    <property type="match status" value="1"/>
</dbReference>
<feature type="domain" description="Thiamine pyrophosphate enzyme TPP-binding" evidence="2">
    <location>
        <begin position="316"/>
        <end position="416"/>
    </location>
</feature>
<evidence type="ECO:0000259" key="3">
    <source>
        <dbReference type="Pfam" id="PF16582"/>
    </source>
</evidence>
<gene>
    <name evidence="4" type="ORF">LCGC14_2763040</name>
</gene>
<dbReference type="InterPro" id="IPR029061">
    <property type="entry name" value="THDP-binding"/>
</dbReference>
<evidence type="ECO:0000259" key="2">
    <source>
        <dbReference type="Pfam" id="PF02775"/>
    </source>
</evidence>
<organism evidence="4">
    <name type="scientific">marine sediment metagenome</name>
    <dbReference type="NCBI Taxonomy" id="412755"/>
    <lineage>
        <taxon>unclassified sequences</taxon>
        <taxon>metagenomes</taxon>
        <taxon>ecological metagenomes</taxon>
    </lineage>
</organism>
<proteinExistence type="predicted"/>
<protein>
    <recommendedName>
        <fullName evidence="5">Thiamine pyrophosphate enzyme TPP-binding domain-containing protein</fullName>
    </recommendedName>
</protein>
<comment type="caution">
    <text evidence="4">The sequence shown here is derived from an EMBL/GenBank/DDBJ whole genome shotgun (WGS) entry which is preliminary data.</text>
</comment>
<dbReference type="EMBL" id="LAZR01050837">
    <property type="protein sequence ID" value="KKK86458.1"/>
    <property type="molecule type" value="Genomic_DNA"/>
</dbReference>
<reference evidence="4" key="1">
    <citation type="journal article" date="2015" name="Nature">
        <title>Complex archaea that bridge the gap between prokaryotes and eukaryotes.</title>
        <authorList>
            <person name="Spang A."/>
            <person name="Saw J.H."/>
            <person name="Jorgensen S.L."/>
            <person name="Zaremba-Niedzwiedzka K."/>
            <person name="Martijn J."/>
            <person name="Lind A.E."/>
            <person name="van Eijk R."/>
            <person name="Schleper C."/>
            <person name="Guy L."/>
            <person name="Ettema T.J."/>
        </authorList>
    </citation>
    <scope>NUCLEOTIDE SEQUENCE</scope>
</reference>
<dbReference type="PANTHER" id="PTHR42916">
    <property type="entry name" value="2-SUCCINYL-5-ENOLPYRUVYL-6-HYDROXY-3-CYCLOHEXENE-1-CARBOXYLATE SYNTHASE"/>
    <property type="match status" value="1"/>
</dbReference>
<dbReference type="GO" id="GO:0009234">
    <property type="term" value="P:menaquinone biosynthetic process"/>
    <property type="evidence" value="ECO:0007669"/>
    <property type="project" value="InterPro"/>
</dbReference>
<dbReference type="Gene3D" id="3.40.50.970">
    <property type="match status" value="2"/>
</dbReference>
<sequence length="419" mass="45020">TRLYGPHVKEFVEMMLPEASAEAIRYARTIACRAAATARSDAAGPVHINFPFREPLIPAAAAALPARDAVVPTADDRGAPYVRVEQAPRRPDPAGLAPLAAELRAATKGLIVCGPQDAPRFPEVVARLAEELHFPLLADPLSQVRCGPHHSPIVIDSYDAFLRDEETAQALAPEVVLRFGAAPVSKPLMLYLQRHARCRQIMIGNSGWGDPGLTASDVLHAHPRFLCEALLGGLRSSARRRAADTPSDWAGRWQRTAQRARAALRRRLGQEPDPSEPGVFAELADLLPEGAALFAGNSMPVRDLDTFFAGGPRFVRFLTNRGASGIDGVISAALGASAVSAGPLVLVIGDLSFYHDMNGLLAARRLSLQATIVLLHNDGGGIFSFLPQADDPEHFEELFGAPHGLDFRPAAEMYGLSYH</sequence>
<evidence type="ECO:0008006" key="5">
    <source>
        <dbReference type="Google" id="ProtNLM"/>
    </source>
</evidence>
<dbReference type="CDD" id="cd02009">
    <property type="entry name" value="TPP_SHCHC_synthase"/>
    <property type="match status" value="1"/>
</dbReference>
<evidence type="ECO:0000313" key="4">
    <source>
        <dbReference type="EMBL" id="KKK86458.1"/>
    </source>
</evidence>
<name>A0A0F8YYH7_9ZZZZ</name>
<accession>A0A0F8YYH7</accession>
<dbReference type="NCBIfam" id="TIGR00173">
    <property type="entry name" value="menD"/>
    <property type="match status" value="1"/>
</dbReference>
<keyword evidence="1" id="KW-0786">Thiamine pyrophosphate</keyword>
<feature type="domain" description="Menaquinone biosynthesis protein MenD middle" evidence="3">
    <location>
        <begin position="106"/>
        <end position="294"/>
    </location>
</feature>
<feature type="non-terminal residue" evidence="4">
    <location>
        <position position="1"/>
    </location>
</feature>